<keyword evidence="9" id="KW-1185">Reference proteome</keyword>
<feature type="binding site" description="axial binding residue" evidence="6">
    <location>
        <position position="139"/>
    </location>
    <ligand>
        <name>heme c</name>
        <dbReference type="ChEBI" id="CHEBI:61717"/>
        <label>1</label>
    </ligand>
    <ligandPart>
        <name>Fe</name>
        <dbReference type="ChEBI" id="CHEBI:18248"/>
    </ligandPart>
</feature>
<keyword evidence="5 6" id="KW-0408">Iron</keyword>
<evidence type="ECO:0000256" key="6">
    <source>
        <dbReference type="PIRSR" id="PIRSR602322-1"/>
    </source>
</evidence>
<gene>
    <name evidence="8" type="ORF">dnm_072490</name>
</gene>
<keyword evidence="2 6" id="KW-0349">Heme</keyword>
<comment type="cofactor">
    <cofactor evidence="6">
        <name>heme c</name>
        <dbReference type="ChEBI" id="CHEBI:61717"/>
    </cofactor>
    <text evidence="6">Binds 4 heme c groups covalently per monomer.</text>
</comment>
<dbReference type="SUPFAM" id="SSF48695">
    <property type="entry name" value="Multiheme cytochromes"/>
    <property type="match status" value="1"/>
</dbReference>
<feature type="binding site" description="axial binding residue" evidence="6">
    <location>
        <position position="65"/>
    </location>
    <ligand>
        <name>heme c</name>
        <dbReference type="ChEBI" id="CHEBI:61717"/>
        <label>1</label>
    </ligand>
    <ligandPart>
        <name>Fe</name>
        <dbReference type="ChEBI" id="CHEBI:18248"/>
    </ligandPart>
</feature>
<dbReference type="InterPro" id="IPR036280">
    <property type="entry name" value="Multihaem_cyt_sf"/>
</dbReference>
<dbReference type="InterPro" id="IPR020942">
    <property type="entry name" value="Cyt_c_III_dom"/>
</dbReference>
<dbReference type="EMBL" id="CP061800">
    <property type="protein sequence ID" value="QTA91184.1"/>
    <property type="molecule type" value="Genomic_DNA"/>
</dbReference>
<keyword evidence="1" id="KW-0813">Transport</keyword>
<feature type="binding site" description="axial binding residue" evidence="6">
    <location>
        <position position="122"/>
    </location>
    <ligand>
        <name>heme c</name>
        <dbReference type="ChEBI" id="CHEBI:61717"/>
        <label>1</label>
    </ligand>
    <ligandPart>
        <name>Fe</name>
        <dbReference type="ChEBI" id="CHEBI:18248"/>
    </ligandPart>
</feature>
<dbReference type="GO" id="GO:0009055">
    <property type="term" value="F:electron transfer activity"/>
    <property type="evidence" value="ECO:0007669"/>
    <property type="project" value="InterPro"/>
</dbReference>
<dbReference type="Proteomes" id="UP000663722">
    <property type="component" value="Chromosome"/>
</dbReference>
<feature type="binding site" description="axial binding residue" evidence="6">
    <location>
        <position position="125"/>
    </location>
    <ligand>
        <name>heme c</name>
        <dbReference type="ChEBI" id="CHEBI:61717"/>
        <label>1</label>
    </ligand>
    <ligandPart>
        <name>Fe</name>
        <dbReference type="ChEBI" id="CHEBI:18248"/>
    </ligandPart>
</feature>
<dbReference type="KEGG" id="dmm:dnm_072490"/>
<evidence type="ECO:0000256" key="1">
    <source>
        <dbReference type="ARBA" id="ARBA00022448"/>
    </source>
</evidence>
<feature type="binding site" description="axial binding residue" evidence="6">
    <location>
        <position position="69"/>
    </location>
    <ligand>
        <name>heme c</name>
        <dbReference type="ChEBI" id="CHEBI:61717"/>
        <label>2</label>
    </ligand>
    <ligandPart>
        <name>Fe</name>
        <dbReference type="ChEBI" id="CHEBI:18248"/>
    </ligandPart>
</feature>
<organism evidence="8 9">
    <name type="scientific">Desulfonema magnum</name>
    <dbReference type="NCBI Taxonomy" id="45655"/>
    <lineage>
        <taxon>Bacteria</taxon>
        <taxon>Pseudomonadati</taxon>
        <taxon>Thermodesulfobacteriota</taxon>
        <taxon>Desulfobacteria</taxon>
        <taxon>Desulfobacterales</taxon>
        <taxon>Desulfococcaceae</taxon>
        <taxon>Desulfonema</taxon>
    </lineage>
</organism>
<dbReference type="InterPro" id="IPR002322">
    <property type="entry name" value="Cyt_c_III"/>
</dbReference>
<evidence type="ECO:0000256" key="5">
    <source>
        <dbReference type="ARBA" id="ARBA00023004"/>
    </source>
</evidence>
<keyword evidence="3 6" id="KW-0479">Metal-binding</keyword>
<feature type="binding site" description="axial binding residue" evidence="6">
    <location>
        <position position="126"/>
    </location>
    <ligand>
        <name>heme c</name>
        <dbReference type="ChEBI" id="CHEBI:61717"/>
        <label>1</label>
    </ligand>
    <ligandPart>
        <name>Fe</name>
        <dbReference type="ChEBI" id="CHEBI:18248"/>
    </ligandPart>
</feature>
<dbReference type="PRINTS" id="PR00609">
    <property type="entry name" value="CYTOCHROMEC3"/>
</dbReference>
<evidence type="ECO:0000256" key="2">
    <source>
        <dbReference type="ARBA" id="ARBA00022617"/>
    </source>
</evidence>
<protein>
    <submittedName>
        <fullName evidence="8">Cytochrome c, class III family protein</fullName>
    </submittedName>
</protein>
<feature type="binding site" description="covalent" evidence="6">
    <location>
        <position position="136"/>
    </location>
    <ligand>
        <name>heme c</name>
        <dbReference type="ChEBI" id="CHEBI:61717"/>
        <label>4</label>
    </ligand>
</feature>
<name>A0A975GRM9_9BACT</name>
<feature type="binding site" description="axial binding residue" evidence="6">
    <location>
        <position position="70"/>
    </location>
    <ligand>
        <name>heme c</name>
        <dbReference type="ChEBI" id="CHEBI:61717"/>
        <label>1</label>
    </ligand>
    <ligandPart>
        <name>Fe</name>
        <dbReference type="ChEBI" id="CHEBI:18248"/>
    </ligandPart>
</feature>
<dbReference type="GO" id="GO:0046872">
    <property type="term" value="F:metal ion binding"/>
    <property type="evidence" value="ECO:0007669"/>
    <property type="project" value="UniProtKB-KW"/>
</dbReference>
<dbReference type="CDD" id="cd08168">
    <property type="entry name" value="Cytochrom_C3"/>
    <property type="match status" value="1"/>
</dbReference>
<dbReference type="RefSeq" id="WP_207679065.1">
    <property type="nucleotide sequence ID" value="NZ_CP061800.1"/>
</dbReference>
<keyword evidence="4" id="KW-0249">Electron transport</keyword>
<feature type="binding site" description="axial binding residue" evidence="6">
    <location>
        <position position="52"/>
    </location>
    <ligand>
        <name>heme c</name>
        <dbReference type="ChEBI" id="CHEBI:61717"/>
        <label>1</label>
    </ligand>
    <ligandPart>
        <name>Fe</name>
        <dbReference type="ChEBI" id="CHEBI:18248"/>
    </ligandPart>
</feature>
<accession>A0A975GRM9</accession>
<dbReference type="AlphaFoldDB" id="A0A975GRM9"/>
<evidence type="ECO:0000256" key="3">
    <source>
        <dbReference type="ARBA" id="ARBA00022723"/>
    </source>
</evidence>
<dbReference type="GO" id="GO:0020037">
    <property type="term" value="F:heme binding"/>
    <property type="evidence" value="ECO:0007669"/>
    <property type="project" value="InterPro"/>
</dbReference>
<feature type="binding site" description="axial binding residue" evidence="6">
    <location>
        <position position="140"/>
    </location>
    <ligand>
        <name>heme c</name>
        <dbReference type="ChEBI" id="CHEBI:61717"/>
        <label>1</label>
    </ligand>
    <ligandPart>
        <name>Fe</name>
        <dbReference type="ChEBI" id="CHEBI:18248"/>
    </ligandPart>
</feature>
<feature type="binding site" description="axial binding residue" evidence="6">
    <location>
        <position position="55"/>
    </location>
    <ligand>
        <name>heme c</name>
        <dbReference type="ChEBI" id="CHEBI:61717"/>
        <label>1</label>
    </ligand>
    <ligandPart>
        <name>Fe</name>
        <dbReference type="ChEBI" id="CHEBI:18248"/>
    </ligandPart>
</feature>
<feature type="binding site" description="axial binding residue" evidence="6">
    <location>
        <position position="68"/>
    </location>
    <ligand>
        <name>heme c</name>
        <dbReference type="ChEBI" id="CHEBI:61717"/>
        <label>1</label>
    </ligand>
    <ligandPart>
        <name>Fe</name>
        <dbReference type="ChEBI" id="CHEBI:18248"/>
    </ligandPart>
</feature>
<feature type="domain" description="Class III cytochrome C" evidence="7">
    <location>
        <begin position="39"/>
        <end position="86"/>
    </location>
</feature>
<dbReference type="Pfam" id="PF02085">
    <property type="entry name" value="Cytochrom_CIII"/>
    <property type="match status" value="1"/>
</dbReference>
<sequence length="145" mass="15926">MTSKKELQLAYGLAIVLLLVGILSYTVSSADVPEEPVRMMFQCSTGKVLFDHKTHTAESGYGLACNACHHHPEDSEDSPACRECHVLPADGSAPQICLDCHEADEIEMDSMMKKTDALHQQCIGCHKEQEAGPVECESCHVKYSF</sequence>
<evidence type="ECO:0000313" key="9">
    <source>
        <dbReference type="Proteomes" id="UP000663722"/>
    </source>
</evidence>
<evidence type="ECO:0000313" key="8">
    <source>
        <dbReference type="EMBL" id="QTA91184.1"/>
    </source>
</evidence>
<feature type="binding site" description="axial binding residue" evidence="6">
    <location>
        <position position="84"/>
    </location>
    <ligand>
        <name>heme c</name>
        <dbReference type="ChEBI" id="CHEBI:61717"/>
        <label>1</label>
    </ligand>
    <ligandPart>
        <name>Fe</name>
        <dbReference type="ChEBI" id="CHEBI:18248"/>
    </ligandPart>
</feature>
<evidence type="ECO:0000259" key="7">
    <source>
        <dbReference type="Pfam" id="PF02085"/>
    </source>
</evidence>
<reference evidence="8" key="1">
    <citation type="journal article" date="2021" name="Microb. Physiol.">
        <title>Proteogenomic Insights into the Physiology of Marine, Sulfate-Reducing, Filamentous Desulfonema limicola and Desulfonema magnum.</title>
        <authorList>
            <person name="Schnaars V."/>
            <person name="Wohlbrand L."/>
            <person name="Scheve S."/>
            <person name="Hinrichs C."/>
            <person name="Reinhardt R."/>
            <person name="Rabus R."/>
        </authorList>
    </citation>
    <scope>NUCLEOTIDE SEQUENCE</scope>
    <source>
        <strain evidence="8">4be13</strain>
    </source>
</reference>
<dbReference type="Gene3D" id="3.90.10.10">
    <property type="entry name" value="Cytochrome C3"/>
    <property type="match status" value="2"/>
</dbReference>
<proteinExistence type="predicted"/>
<evidence type="ECO:0000256" key="4">
    <source>
        <dbReference type="ARBA" id="ARBA00022982"/>
    </source>
</evidence>